<dbReference type="NCBIfam" id="TIGR00576">
    <property type="entry name" value="dut"/>
    <property type="match status" value="1"/>
</dbReference>
<dbReference type="InterPro" id="IPR029054">
    <property type="entry name" value="dUTPase-like"/>
</dbReference>
<dbReference type="CDD" id="cd07557">
    <property type="entry name" value="trimeric_dUTPase"/>
    <property type="match status" value="1"/>
</dbReference>
<organism evidence="12 13">
    <name type="scientific">Dinoponera quadriceps</name>
    <name type="common">South American ant</name>
    <dbReference type="NCBI Taxonomy" id="609295"/>
    <lineage>
        <taxon>Eukaryota</taxon>
        <taxon>Metazoa</taxon>
        <taxon>Ecdysozoa</taxon>
        <taxon>Arthropoda</taxon>
        <taxon>Hexapoda</taxon>
        <taxon>Insecta</taxon>
        <taxon>Pterygota</taxon>
        <taxon>Neoptera</taxon>
        <taxon>Endopterygota</taxon>
        <taxon>Hymenoptera</taxon>
        <taxon>Apocrita</taxon>
        <taxon>Aculeata</taxon>
        <taxon>Formicoidea</taxon>
        <taxon>Formicidae</taxon>
        <taxon>Ponerinae</taxon>
        <taxon>Ponerini</taxon>
        <taxon>Dinoponera</taxon>
    </lineage>
</organism>
<keyword evidence="9" id="KW-0479">Metal-binding</keyword>
<proteinExistence type="inferred from homology"/>
<evidence type="ECO:0000256" key="4">
    <source>
        <dbReference type="ARBA" id="ARBA00022801"/>
    </source>
</evidence>
<keyword evidence="4 9" id="KW-0378">Hydrolase</keyword>
<reference evidence="13" key="1">
    <citation type="submission" date="2025-08" db="UniProtKB">
        <authorList>
            <consortium name="RefSeq"/>
        </authorList>
    </citation>
    <scope>IDENTIFICATION</scope>
</reference>
<sequence length="175" mass="19607">MYRRVRFISALFYIRTMAGYIWRLLCGRMRGNNEMILRFAKLSEKAHAPMKGSEYAAGYDLRSAYKYIVPAHGKELVKTDLQVQVPPGTYGRVAPRSGLAWKNHIDVGAGVIDADYRGNVGIVLFNHSNEDFEIAPGDRVAQLICERIIYPKLEEIEFLSDTSRGIGGFGSTGTK</sequence>
<evidence type="ECO:0000256" key="1">
    <source>
        <dbReference type="ARBA" id="ARBA00001946"/>
    </source>
</evidence>
<protein>
    <recommendedName>
        <fullName evidence="9">Deoxyuridine 5'-triphosphate nucleotidohydrolase</fullName>
        <shortName evidence="9">dUTPase</shortName>
        <ecNumber evidence="9">3.6.1.23</ecNumber>
    </recommendedName>
    <alternativeName>
        <fullName evidence="9">dUTP pyrophosphatase</fullName>
    </alternativeName>
</protein>
<keyword evidence="10" id="KW-1133">Transmembrane helix</keyword>
<evidence type="ECO:0000256" key="3">
    <source>
        <dbReference type="ARBA" id="ARBA00006581"/>
    </source>
</evidence>
<evidence type="ECO:0000256" key="5">
    <source>
        <dbReference type="ARBA" id="ARBA00022842"/>
    </source>
</evidence>
<evidence type="ECO:0000256" key="10">
    <source>
        <dbReference type="SAM" id="Phobius"/>
    </source>
</evidence>
<evidence type="ECO:0000313" key="12">
    <source>
        <dbReference type="Proteomes" id="UP000515204"/>
    </source>
</evidence>
<evidence type="ECO:0000259" key="11">
    <source>
        <dbReference type="Pfam" id="PF00692"/>
    </source>
</evidence>
<dbReference type="Pfam" id="PF00692">
    <property type="entry name" value="dUTPase"/>
    <property type="match status" value="1"/>
</dbReference>
<dbReference type="EC" id="3.6.1.23" evidence="9"/>
<gene>
    <name evidence="13" type="primary">LOC106742935</name>
</gene>
<keyword evidence="6 9" id="KW-0546">Nucleotide metabolism</keyword>
<evidence type="ECO:0000256" key="6">
    <source>
        <dbReference type="ARBA" id="ARBA00023080"/>
    </source>
</evidence>
<comment type="pathway">
    <text evidence="2 9">Pyrimidine metabolism; dUMP biosynthesis; dUMP from dCTP (dUTP route): step 2/2.</text>
</comment>
<keyword evidence="10" id="KW-0812">Transmembrane</keyword>
<dbReference type="KEGG" id="dqu:106742935"/>
<comment type="function">
    <text evidence="9">Involved in nucleotide metabolism via production of dUMP, the immediate precursor of thymidine nucleotides, and decreases the intracellular concentration of dUTP so that uracil cannot be incorporated into DNA.</text>
</comment>
<dbReference type="Proteomes" id="UP000515204">
    <property type="component" value="Unplaced"/>
</dbReference>
<dbReference type="PANTHER" id="PTHR11241">
    <property type="entry name" value="DEOXYURIDINE 5'-TRIPHOSPHATE NUCLEOTIDOHYDROLASE"/>
    <property type="match status" value="1"/>
</dbReference>
<dbReference type="OrthoDB" id="419889at2759"/>
<dbReference type="SUPFAM" id="SSF51283">
    <property type="entry name" value="dUTPase-like"/>
    <property type="match status" value="1"/>
</dbReference>
<dbReference type="PANTHER" id="PTHR11241:SF0">
    <property type="entry name" value="DEOXYURIDINE 5'-TRIPHOSPHATE NUCLEOTIDOHYDROLASE"/>
    <property type="match status" value="1"/>
</dbReference>
<dbReference type="InterPro" id="IPR036157">
    <property type="entry name" value="dUTPase-like_sf"/>
</dbReference>
<comment type="function">
    <text evidence="8">Catalyzes the cleavage of 2'-deoxyuridine 5'-triphosphate (dUTP) into 2'-deoxyuridine 5'-monophosphate (dUMP) and inorganic pyrophosphate and through its action efficiently prevents uracil misincorporation into DNA and at the same time provides dUMP, the substrate for de novo thymidylate biosynthesis. Inhibits peroxisome proliferator-activated receptor (PPAR) activity by binding of its N-terminal to PPAR, preventing the latter's dimerization with retinoid X receptor. Essential for embryonic development.</text>
</comment>
<accession>A0A6P3X0F2</accession>
<dbReference type="InterPro" id="IPR033704">
    <property type="entry name" value="dUTPase_trimeric"/>
</dbReference>
<dbReference type="GO" id="GO:0000287">
    <property type="term" value="F:magnesium ion binding"/>
    <property type="evidence" value="ECO:0007669"/>
    <property type="project" value="UniProtKB-UniRule"/>
</dbReference>
<keyword evidence="12" id="KW-1185">Reference proteome</keyword>
<evidence type="ECO:0000256" key="7">
    <source>
        <dbReference type="ARBA" id="ARBA00047686"/>
    </source>
</evidence>
<dbReference type="Gene3D" id="2.70.40.10">
    <property type="match status" value="1"/>
</dbReference>
<dbReference type="GO" id="GO:0046081">
    <property type="term" value="P:dUTP catabolic process"/>
    <property type="evidence" value="ECO:0007669"/>
    <property type="project" value="UniProtKB-UniRule"/>
</dbReference>
<dbReference type="RefSeq" id="XP_014471788.1">
    <property type="nucleotide sequence ID" value="XM_014616302.1"/>
</dbReference>
<comment type="similarity">
    <text evidence="3 9">Belongs to the dUTPase family.</text>
</comment>
<feature type="domain" description="dUTPase-like" evidence="11">
    <location>
        <begin position="45"/>
        <end position="173"/>
    </location>
</feature>
<dbReference type="NCBIfam" id="NF001862">
    <property type="entry name" value="PRK00601.1"/>
    <property type="match status" value="1"/>
</dbReference>
<comment type="catalytic activity">
    <reaction evidence="7 9">
        <text>dUTP + H2O = dUMP + diphosphate + H(+)</text>
        <dbReference type="Rhea" id="RHEA:10248"/>
        <dbReference type="ChEBI" id="CHEBI:15377"/>
        <dbReference type="ChEBI" id="CHEBI:15378"/>
        <dbReference type="ChEBI" id="CHEBI:33019"/>
        <dbReference type="ChEBI" id="CHEBI:61555"/>
        <dbReference type="ChEBI" id="CHEBI:246422"/>
        <dbReference type="EC" id="3.6.1.23"/>
    </reaction>
</comment>
<evidence type="ECO:0000313" key="13">
    <source>
        <dbReference type="RefSeq" id="XP_014471788.1"/>
    </source>
</evidence>
<dbReference type="UniPathway" id="UPA00610">
    <property type="reaction ID" value="UER00666"/>
</dbReference>
<dbReference type="FunFam" id="2.70.40.10:FF:000004">
    <property type="entry name" value="Deoxyuridine triphosphatase"/>
    <property type="match status" value="1"/>
</dbReference>
<comment type="cofactor">
    <cofactor evidence="1 9">
        <name>Mg(2+)</name>
        <dbReference type="ChEBI" id="CHEBI:18420"/>
    </cofactor>
</comment>
<dbReference type="InterPro" id="IPR008181">
    <property type="entry name" value="dUTPase"/>
</dbReference>
<dbReference type="GeneID" id="106742935"/>
<evidence type="ECO:0000256" key="8">
    <source>
        <dbReference type="ARBA" id="ARBA00057946"/>
    </source>
</evidence>
<keyword evidence="10" id="KW-0472">Membrane</keyword>
<dbReference type="AlphaFoldDB" id="A0A6P3X0F2"/>
<evidence type="ECO:0000256" key="2">
    <source>
        <dbReference type="ARBA" id="ARBA00005142"/>
    </source>
</evidence>
<feature type="transmembrane region" description="Helical" evidence="10">
    <location>
        <begin position="6"/>
        <end position="25"/>
    </location>
</feature>
<keyword evidence="5 9" id="KW-0460">Magnesium</keyword>
<dbReference type="GO" id="GO:0004170">
    <property type="term" value="F:dUTP diphosphatase activity"/>
    <property type="evidence" value="ECO:0007669"/>
    <property type="project" value="UniProtKB-UniRule"/>
</dbReference>
<evidence type="ECO:0000256" key="9">
    <source>
        <dbReference type="RuleBase" id="RU367024"/>
    </source>
</evidence>
<name>A0A6P3X0F2_DINQU</name>
<dbReference type="GO" id="GO:0006226">
    <property type="term" value="P:dUMP biosynthetic process"/>
    <property type="evidence" value="ECO:0007669"/>
    <property type="project" value="UniProtKB-UniRule"/>
</dbReference>